<dbReference type="EMBL" id="HG793184">
    <property type="protein sequence ID" value="CRL30409.1"/>
    <property type="molecule type" value="Genomic_DNA"/>
</dbReference>
<dbReference type="STRING" id="1429867.A0A0G4PW65"/>
<dbReference type="InterPro" id="IPR012334">
    <property type="entry name" value="Pectin_lyas_fold"/>
</dbReference>
<organism evidence="1 2">
    <name type="scientific">Penicillium camemberti (strain FM 013)</name>
    <dbReference type="NCBI Taxonomy" id="1429867"/>
    <lineage>
        <taxon>Eukaryota</taxon>
        <taxon>Fungi</taxon>
        <taxon>Dikarya</taxon>
        <taxon>Ascomycota</taxon>
        <taxon>Pezizomycotina</taxon>
        <taxon>Eurotiomycetes</taxon>
        <taxon>Eurotiomycetidae</taxon>
        <taxon>Eurotiales</taxon>
        <taxon>Aspergillaceae</taxon>
        <taxon>Penicillium</taxon>
    </lineage>
</organism>
<protein>
    <submittedName>
        <fullName evidence="1">Str. FM013</fullName>
    </submittedName>
</protein>
<accession>A0A0G4PW65</accession>
<evidence type="ECO:0000313" key="2">
    <source>
        <dbReference type="Proteomes" id="UP000053732"/>
    </source>
</evidence>
<name>A0A0G4PW65_PENC3</name>
<dbReference type="Proteomes" id="UP000053732">
    <property type="component" value="Unassembled WGS sequence"/>
</dbReference>
<evidence type="ECO:0000313" key="1">
    <source>
        <dbReference type="EMBL" id="CRL30409.1"/>
    </source>
</evidence>
<dbReference type="Gene3D" id="2.160.20.10">
    <property type="entry name" value="Single-stranded right-handed beta-helix, Pectin lyase-like"/>
    <property type="match status" value="1"/>
</dbReference>
<reference evidence="1 2" key="1">
    <citation type="journal article" date="2014" name="Nat. Commun.">
        <title>Multiple recent horizontal transfers of a large genomic region in cheese making fungi.</title>
        <authorList>
            <person name="Cheeseman K."/>
            <person name="Ropars J."/>
            <person name="Renault P."/>
            <person name="Dupont J."/>
            <person name="Gouzy J."/>
            <person name="Branca A."/>
            <person name="Abraham A.L."/>
            <person name="Ceppi M."/>
            <person name="Conseiller E."/>
            <person name="Debuchy R."/>
            <person name="Malagnac F."/>
            <person name="Goarin A."/>
            <person name="Silar P."/>
            <person name="Lacoste S."/>
            <person name="Sallet E."/>
            <person name="Bensimon A."/>
            <person name="Giraud T."/>
            <person name="Brygoo Y."/>
        </authorList>
    </citation>
    <scope>NUCLEOTIDE SEQUENCE [LARGE SCALE GENOMIC DNA]</scope>
    <source>
        <strain evidence="2">FM 013</strain>
    </source>
</reference>
<dbReference type="AlphaFoldDB" id="A0A0G4PW65"/>
<sequence length="138" mass="15862">MHQIGLLPQFQHVGTEEENDDELTARASMAMTSERLNEEIGRRIDNVKALFIRMVGRIHIHNHGEYNIALHNLAAWAFFDGYWNGLYNERCNGNCQTSMMQVTNEPQNLVWYLISTRMTDVMVLDGKINPCESNYKGG</sequence>
<gene>
    <name evidence="1" type="ORF">PCAMFM013_S051g000012</name>
</gene>
<keyword evidence="2" id="KW-1185">Reference proteome</keyword>
<proteinExistence type="predicted"/>